<protein>
    <recommendedName>
        <fullName evidence="4">DUF1499 domain-containing protein</fullName>
    </recommendedName>
</protein>
<feature type="chain" id="PRO_5005320125" description="DUF1499 domain-containing protein" evidence="1">
    <location>
        <begin position="22"/>
        <end position="140"/>
    </location>
</feature>
<sequence length="140" mass="15142">MKMLLALIALVLAFAAYVRLAPSDPTRWHVDPVAAKDPGQAGALIRHAVPLSPTEALAVFDALVQPAVRTARLAGSVEEGRVTYVARSLVMGFPDYITATAVPTETGSELVILSRLRFGRSDLGVNRARLQRWLQQLPQA</sequence>
<accession>A0A0J9GVH6</accession>
<name>A0A0J9GVH6_9RHOB</name>
<evidence type="ECO:0000313" key="3">
    <source>
        <dbReference type="Proteomes" id="UP000037178"/>
    </source>
</evidence>
<dbReference type="EMBL" id="LFTY01000002">
    <property type="protein sequence ID" value="KMW57563.1"/>
    <property type="molecule type" value="Genomic_DNA"/>
</dbReference>
<proteinExistence type="predicted"/>
<comment type="caution">
    <text evidence="2">The sequence shown here is derived from an EMBL/GenBank/DDBJ whole genome shotgun (WGS) entry which is preliminary data.</text>
</comment>
<dbReference type="OrthoDB" id="8479024at2"/>
<dbReference type="PATRIC" id="fig|1675527.3.peg.2653"/>
<dbReference type="STRING" id="1675527.AIOL_002528"/>
<keyword evidence="1" id="KW-0732">Signal</keyword>
<gene>
    <name evidence="2" type="ORF">AIOL_002528</name>
</gene>
<evidence type="ECO:0000313" key="2">
    <source>
        <dbReference type="EMBL" id="KMW57563.1"/>
    </source>
</evidence>
<evidence type="ECO:0008006" key="4">
    <source>
        <dbReference type="Google" id="ProtNLM"/>
    </source>
</evidence>
<dbReference type="AlphaFoldDB" id="A0A0J9GVH6"/>
<dbReference type="Pfam" id="PF07386">
    <property type="entry name" value="DUF1499"/>
    <property type="match status" value="1"/>
</dbReference>
<keyword evidence="3" id="KW-1185">Reference proteome</keyword>
<feature type="signal peptide" evidence="1">
    <location>
        <begin position="1"/>
        <end position="21"/>
    </location>
</feature>
<dbReference type="InterPro" id="IPR010865">
    <property type="entry name" value="DUF1499"/>
</dbReference>
<dbReference type="Proteomes" id="UP000037178">
    <property type="component" value="Unassembled WGS sequence"/>
</dbReference>
<evidence type="ECO:0000256" key="1">
    <source>
        <dbReference type="SAM" id="SignalP"/>
    </source>
</evidence>
<organism evidence="2 3">
    <name type="scientific">Candidatus Rhodobacter oscarellae</name>
    <dbReference type="NCBI Taxonomy" id="1675527"/>
    <lineage>
        <taxon>Bacteria</taxon>
        <taxon>Pseudomonadati</taxon>
        <taxon>Pseudomonadota</taxon>
        <taxon>Alphaproteobacteria</taxon>
        <taxon>Rhodobacterales</taxon>
        <taxon>Rhodobacter group</taxon>
        <taxon>Rhodobacter</taxon>
    </lineage>
</organism>
<reference evidence="2 3" key="1">
    <citation type="submission" date="2015-06" db="EMBL/GenBank/DDBJ databases">
        <title>Draft genome sequence of an Alphaproteobacteria species associated to the Mediterranean sponge Oscarella lobularis.</title>
        <authorList>
            <person name="Jourda C."/>
            <person name="Santini S."/>
            <person name="Claverie J.-M."/>
        </authorList>
    </citation>
    <scope>NUCLEOTIDE SEQUENCE [LARGE SCALE GENOMIC DNA]</scope>
    <source>
        <strain evidence="2">IGS</strain>
    </source>
</reference>
<dbReference type="RefSeq" id="WP_049643274.1">
    <property type="nucleotide sequence ID" value="NZ_LFTY01000002.1"/>
</dbReference>